<reference evidence="2" key="1">
    <citation type="submission" date="2017-09" db="EMBL/GenBank/DDBJ databases">
        <title>FDA dAtabase for Regulatory Grade micrObial Sequences (FDA-ARGOS): Supporting development and validation of Infectious Disease Dx tests.</title>
        <authorList>
            <person name="Minogue T."/>
            <person name="Wolcott M."/>
            <person name="Wasieloski L."/>
            <person name="Aguilar W."/>
            <person name="Moore D."/>
            <person name="Tallon L."/>
            <person name="Sadzewicz L."/>
            <person name="Ott S."/>
            <person name="Zhao X."/>
            <person name="Nagaraj S."/>
            <person name="Vavikolanu K."/>
            <person name="Aluvathingal J."/>
            <person name="Nadendla S."/>
            <person name="Sichtig H."/>
        </authorList>
    </citation>
    <scope>NUCLEOTIDE SEQUENCE [LARGE SCALE GENOMIC DNA]</scope>
    <source>
        <strain evidence="2">FDAARGOS_390</strain>
    </source>
</reference>
<evidence type="ECO:0000313" key="1">
    <source>
        <dbReference type="EMBL" id="PEH38407.1"/>
    </source>
</evidence>
<dbReference type="GeneID" id="66457853"/>
<sequence length="175" mass="18932">MDTPTRRTLVLFYSRSETTAGVARQLADLLGADCERLLEVDGRRRAGALGYLRSLVDALRGRAAELRPTACSVSAYDLVVIGTPVWAGRASTPVAAWLARHGTEPRATALFCTMGARGDCAVFAQMQALMRQRPLATCAICARELRQGTAHQKLSHFGRAISDRLAERALQGHAP</sequence>
<dbReference type="EMBL" id="PDDY01000004">
    <property type="protein sequence ID" value="PEH38407.1"/>
    <property type="molecule type" value="Genomic_DNA"/>
</dbReference>
<dbReference type="Proteomes" id="UP000220629">
    <property type="component" value="Unassembled WGS sequence"/>
</dbReference>
<dbReference type="RefSeq" id="WP_046579201.1">
    <property type="nucleotide sequence ID" value="NZ_CADEPO010000002.1"/>
</dbReference>
<dbReference type="SUPFAM" id="SSF52218">
    <property type="entry name" value="Flavoproteins"/>
    <property type="match status" value="1"/>
</dbReference>
<name>A0A0M2QCY7_BURGA</name>
<protein>
    <submittedName>
        <fullName evidence="1">Flavodoxin</fullName>
    </submittedName>
</protein>
<gene>
    <name evidence="1" type="ORF">CRM94_28860</name>
</gene>
<dbReference type="PANTHER" id="PTHR39201:SF1">
    <property type="entry name" value="FLAVODOXIN-LIKE DOMAIN-CONTAINING PROTEIN"/>
    <property type="match status" value="1"/>
</dbReference>
<dbReference type="InterPro" id="IPR029039">
    <property type="entry name" value="Flavoprotein-like_sf"/>
</dbReference>
<accession>A0A0M2QCY7</accession>
<dbReference type="AlphaFoldDB" id="A0A0M2QCY7"/>
<comment type="caution">
    <text evidence="1">The sequence shown here is derived from an EMBL/GenBank/DDBJ whole genome shotgun (WGS) entry which is preliminary data.</text>
</comment>
<organism evidence="1 2">
    <name type="scientific">Burkholderia gladioli</name>
    <name type="common">Pseudomonas marginata</name>
    <name type="synonym">Phytomonas marginata</name>
    <dbReference type="NCBI Taxonomy" id="28095"/>
    <lineage>
        <taxon>Bacteria</taxon>
        <taxon>Pseudomonadati</taxon>
        <taxon>Pseudomonadota</taxon>
        <taxon>Betaproteobacteria</taxon>
        <taxon>Burkholderiales</taxon>
        <taxon>Burkholderiaceae</taxon>
        <taxon>Burkholderia</taxon>
    </lineage>
</organism>
<dbReference type="Gene3D" id="3.40.50.360">
    <property type="match status" value="1"/>
</dbReference>
<evidence type="ECO:0000313" key="2">
    <source>
        <dbReference type="Proteomes" id="UP000220629"/>
    </source>
</evidence>
<dbReference type="PANTHER" id="PTHR39201">
    <property type="entry name" value="EXPORTED PROTEIN-RELATED"/>
    <property type="match status" value="1"/>
</dbReference>
<proteinExistence type="predicted"/>